<dbReference type="GO" id="GO:0005975">
    <property type="term" value="P:carbohydrate metabolic process"/>
    <property type="evidence" value="ECO:0007669"/>
    <property type="project" value="InterPro"/>
</dbReference>
<dbReference type="Proteomes" id="UP000000852">
    <property type="component" value="Chromosome"/>
</dbReference>
<dbReference type="Gene3D" id="3.20.20.80">
    <property type="entry name" value="Glycosidases"/>
    <property type="match status" value="1"/>
</dbReference>
<dbReference type="KEGG" id="phe:Phep_1294"/>
<dbReference type="HOGENOM" id="CLU_308751_0_0_10"/>
<reference evidence="5 6" key="1">
    <citation type="journal article" date="2009" name="Stand. Genomic Sci.">
        <title>Complete genome sequence of Pedobacter heparinus type strain (HIM 762-3).</title>
        <authorList>
            <person name="Han C."/>
            <person name="Spring S."/>
            <person name="Lapidus A."/>
            <person name="Del Rio T.G."/>
            <person name="Tice H."/>
            <person name="Copeland A."/>
            <person name="Cheng J.F."/>
            <person name="Lucas S."/>
            <person name="Chen F."/>
            <person name="Nolan M."/>
            <person name="Bruce D."/>
            <person name="Goodwin L."/>
            <person name="Pitluck S."/>
            <person name="Ivanova N."/>
            <person name="Mavromatis K."/>
            <person name="Mikhailova N."/>
            <person name="Pati A."/>
            <person name="Chen A."/>
            <person name="Palaniappan K."/>
            <person name="Land M."/>
            <person name="Hauser L."/>
            <person name="Chang Y.J."/>
            <person name="Jeffries C.C."/>
            <person name="Saunders E."/>
            <person name="Chertkov O."/>
            <person name="Brettin T."/>
            <person name="Goker M."/>
            <person name="Rohde M."/>
            <person name="Bristow J."/>
            <person name="Eisen J.A."/>
            <person name="Markowitz V."/>
            <person name="Hugenholtz P."/>
            <person name="Kyrpides N.C."/>
            <person name="Klenk H.P."/>
            <person name="Detter J.C."/>
        </authorList>
    </citation>
    <scope>NUCLEOTIDE SEQUENCE [LARGE SCALE GENOMIC DNA]</scope>
    <source>
        <strain evidence="6">ATCC 13125 / DSM 2366 / CIP 104194 / JCM 7457 / NBRC 12017 / NCIMB 9290 / NRRL B-14731 / HIM 762-3</strain>
    </source>
</reference>
<dbReference type="OrthoDB" id="9801077at2"/>
<dbReference type="RefSeq" id="WP_012781453.1">
    <property type="nucleotide sequence ID" value="NC_013061.1"/>
</dbReference>
<dbReference type="InterPro" id="IPR051913">
    <property type="entry name" value="GH2_Domain-Containing"/>
</dbReference>
<name>C6XSG4_PEDHD</name>
<dbReference type="InterPro" id="IPR017853">
    <property type="entry name" value="GH"/>
</dbReference>
<dbReference type="EMBL" id="CP001681">
    <property type="protein sequence ID" value="ACU03509.1"/>
    <property type="molecule type" value="Genomic_DNA"/>
</dbReference>
<evidence type="ECO:0000256" key="1">
    <source>
        <dbReference type="ARBA" id="ARBA00007401"/>
    </source>
</evidence>
<dbReference type="AlphaFoldDB" id="C6XSG4"/>
<dbReference type="InterPro" id="IPR006102">
    <property type="entry name" value="Ig-like_GH2"/>
</dbReference>
<organism evidence="5 6">
    <name type="scientific">Pedobacter heparinus (strain ATCC 13125 / DSM 2366 / CIP 104194 / JCM 7457 / NBRC 12017 / NCIMB 9290 / NRRL B-14731 / HIM 762-3)</name>
    <dbReference type="NCBI Taxonomy" id="485917"/>
    <lineage>
        <taxon>Bacteria</taxon>
        <taxon>Pseudomonadati</taxon>
        <taxon>Bacteroidota</taxon>
        <taxon>Sphingobacteriia</taxon>
        <taxon>Sphingobacteriales</taxon>
        <taxon>Sphingobacteriaceae</taxon>
        <taxon>Pedobacter</taxon>
    </lineage>
</organism>
<keyword evidence="5" id="KW-0378">Hydrolase</keyword>
<accession>C6XSG4</accession>
<feature type="domain" description="Glycoside hydrolase family 2 catalytic" evidence="4">
    <location>
        <begin position="131"/>
        <end position="325"/>
    </location>
</feature>
<dbReference type="InterPro" id="IPR013783">
    <property type="entry name" value="Ig-like_fold"/>
</dbReference>
<dbReference type="InterPro" id="IPR036156">
    <property type="entry name" value="Beta-gal/glucu_dom_sf"/>
</dbReference>
<evidence type="ECO:0000259" key="3">
    <source>
        <dbReference type="Pfam" id="PF00703"/>
    </source>
</evidence>
<dbReference type="SUPFAM" id="SSF49303">
    <property type="entry name" value="beta-Galactosidase/glucuronidase domain"/>
    <property type="match status" value="1"/>
</dbReference>
<dbReference type="Pfam" id="PF02836">
    <property type="entry name" value="Glyco_hydro_2_C"/>
    <property type="match status" value="1"/>
</dbReference>
<keyword evidence="6" id="KW-1185">Reference proteome</keyword>
<dbReference type="eggNOG" id="COG3250">
    <property type="taxonomic scope" value="Bacteria"/>
</dbReference>
<sequence length="979" mass="108973">MMKRALLLSFLFLIQISFSTAQSAYQLTPFTGVDYVRVVVSSAFKTAPDNTFKLLISSPKDGKVLWQGPVKATTAVNEGNNHLAFTVSNLKPVLWTPHNPFLYNVTLQQYSGKTLKAELKERAGFRSFERRKGNLYLNGKPIFLRGIAINPPGRGIPDELETSRAFALDYVKYMKSINVNIIRIPDEEAWFDVCDELGMMVFGGNYSGKVAAGEKVKDQEKVGDETDGGFPKDHDKGVAWYENEKLGAIAHHPSLMVYAMTNETPFKGSRADAWEKFLDYAFGKLKKWDETRVYIANAGYGYGKTGDILDIHRYWGWYYSSPFTFLHIRDHAKIVPYPKKEDMPITFTECVGNYTGPDGRYNLTPQHKNPSSQLAWTGHERQDLQAQLADEHQSFTLRQATESFRQLRSVNPDLSGVFPFTILFYNWNTIEKFADMKPKPVTDQVKISYQPVLLSWECWTPNVYAGAEINPVAHISNDDNDFKDLKNAKLVYQIRDKAYSIVFSDSVNIGDIPYYSTAKKKLSIRLPKDLNSGKYELTGKIISAGKQVSYNYYKLFIADDNFTKAVVPIESVESSVLLYDKEGKTRKSLAALGLKFNSIGSFGKLPEKGVLIIGENAADQELAGNATAIRNFINGGGRVVALRQDSLRMINLNQLAIHKLVNRNVDIDDPVYPVSSKSPRNGYYVNAERPNHPLFAGITRENMRIWSDYTNWDETKAGLPAIKPVTDGFVLENKEDVANTAILANYSSGLQGIAIAEQFMGNGSLLLCGLDISNRTSVDPVAARIMLNMVSYAASATGHEQHQLISSPIVWGEYETEKGIVVDAYSGFLVNATPRVPPNYLGKGIVVTKEGYQLAGGNRSGFNTRPGIQYVANGRRPFGPYVQSFGGQPLPDKDSTEGVGSFWCRIPQGQNLATSVAWNPAKEPVQLKIKVNDLAEVNKTIPAGAKIAIETPVNAEVVKMTYSGDRRVVILETAFSKKN</sequence>
<feature type="chain" id="PRO_5002974196" evidence="2">
    <location>
        <begin position="24"/>
        <end position="979"/>
    </location>
</feature>
<feature type="domain" description="Glycoside hydrolase family 2 immunoglobulin-like beta-sandwich" evidence="3">
    <location>
        <begin position="61"/>
        <end position="126"/>
    </location>
</feature>
<dbReference type="GO" id="GO:0004553">
    <property type="term" value="F:hydrolase activity, hydrolyzing O-glycosyl compounds"/>
    <property type="evidence" value="ECO:0007669"/>
    <property type="project" value="InterPro"/>
</dbReference>
<gene>
    <name evidence="5" type="ordered locus">Phep_1294</name>
</gene>
<dbReference type="Gene3D" id="2.60.40.10">
    <property type="entry name" value="Immunoglobulins"/>
    <property type="match status" value="1"/>
</dbReference>
<evidence type="ECO:0000313" key="5">
    <source>
        <dbReference type="EMBL" id="ACU03509.1"/>
    </source>
</evidence>
<comment type="similarity">
    <text evidence="1">Belongs to the glycosyl hydrolase 2 family.</text>
</comment>
<protein>
    <submittedName>
        <fullName evidence="5">Glycoside hydrolase family 2 TIM barrel</fullName>
    </submittedName>
</protein>
<proteinExistence type="inferred from homology"/>
<keyword evidence="2" id="KW-0732">Signal</keyword>
<feature type="signal peptide" evidence="2">
    <location>
        <begin position="1"/>
        <end position="23"/>
    </location>
</feature>
<dbReference type="InterPro" id="IPR006103">
    <property type="entry name" value="Glyco_hydro_2_cat"/>
</dbReference>
<dbReference type="Pfam" id="PF00703">
    <property type="entry name" value="Glyco_hydro_2"/>
    <property type="match status" value="1"/>
</dbReference>
<evidence type="ECO:0000259" key="4">
    <source>
        <dbReference type="Pfam" id="PF02836"/>
    </source>
</evidence>
<evidence type="ECO:0000313" key="6">
    <source>
        <dbReference type="Proteomes" id="UP000000852"/>
    </source>
</evidence>
<dbReference type="SUPFAM" id="SSF51445">
    <property type="entry name" value="(Trans)glycosidases"/>
    <property type="match status" value="1"/>
</dbReference>
<dbReference type="PANTHER" id="PTHR42732">
    <property type="entry name" value="BETA-GALACTOSIDASE"/>
    <property type="match status" value="1"/>
</dbReference>
<evidence type="ECO:0000256" key="2">
    <source>
        <dbReference type="SAM" id="SignalP"/>
    </source>
</evidence>
<dbReference type="PANTHER" id="PTHR42732:SF1">
    <property type="entry name" value="BETA-MANNOSIDASE"/>
    <property type="match status" value="1"/>
</dbReference>
<dbReference type="CAZy" id="GH2">
    <property type="family name" value="Glycoside Hydrolase Family 2"/>
</dbReference>
<dbReference type="STRING" id="485917.Phep_1294"/>